<reference evidence="2" key="2">
    <citation type="submission" date="2019-01" db="EMBL/GenBank/DDBJ databases">
        <authorList>
            <consortium name="NCBI Pathogen Detection Project"/>
        </authorList>
    </citation>
    <scope>NUCLEOTIDE SEQUENCE</scope>
    <source>
        <strain evidence="2">ILBSalm5409942</strain>
        <strain evidence="1">ILBSalm5409943</strain>
    </source>
</reference>
<evidence type="ECO:0000313" key="2">
    <source>
        <dbReference type="EMBL" id="HAE1120280.1"/>
    </source>
</evidence>
<accession>A0A725WKG2</accession>
<organism evidence="2">
    <name type="scientific">Salmonella enteritidis</name>
    <dbReference type="NCBI Taxonomy" id="149539"/>
    <lineage>
        <taxon>Bacteria</taxon>
        <taxon>Pseudomonadati</taxon>
        <taxon>Pseudomonadota</taxon>
        <taxon>Gammaproteobacteria</taxon>
        <taxon>Enterobacterales</taxon>
        <taxon>Enterobacteriaceae</taxon>
        <taxon>Salmonella</taxon>
    </lineage>
</organism>
<dbReference type="GO" id="GO:0008233">
    <property type="term" value="F:peptidase activity"/>
    <property type="evidence" value="ECO:0007669"/>
    <property type="project" value="UniProtKB-KW"/>
</dbReference>
<protein>
    <submittedName>
        <fullName evidence="2">Serine protease</fullName>
    </submittedName>
</protein>
<dbReference type="InterPro" id="IPR009003">
    <property type="entry name" value="Peptidase_S1_PA"/>
</dbReference>
<name>A0A725WKG2_SALEN</name>
<dbReference type="GO" id="GO:0006508">
    <property type="term" value="P:proteolysis"/>
    <property type="evidence" value="ECO:0007669"/>
    <property type="project" value="UniProtKB-KW"/>
</dbReference>
<keyword evidence="2" id="KW-0378">Hydrolase</keyword>
<dbReference type="Pfam" id="PF13365">
    <property type="entry name" value="Trypsin_2"/>
    <property type="match status" value="1"/>
</dbReference>
<dbReference type="SUPFAM" id="SSF50494">
    <property type="entry name" value="Trypsin-like serine proteases"/>
    <property type="match status" value="1"/>
</dbReference>
<dbReference type="EMBL" id="DAAQPE010000048">
    <property type="protein sequence ID" value="HAE0300897.1"/>
    <property type="molecule type" value="Genomic_DNA"/>
</dbReference>
<reference evidence="2" key="1">
    <citation type="journal article" date="2018" name="Genome Biol.">
        <title>SKESA: strategic k-mer extension for scrupulous assemblies.</title>
        <authorList>
            <person name="Souvorov A."/>
            <person name="Agarwala R."/>
            <person name="Lipman D.J."/>
        </authorList>
    </citation>
    <scope>NUCLEOTIDE SEQUENCE</scope>
    <source>
        <strain evidence="2">ILBSalm5409942</strain>
        <strain evidence="1">ILBSalm5409943</strain>
    </source>
</reference>
<sequence>MFKNLVERYNGACFALAKKNGGNSISFIGSCFLSHESGLFITCSHLVSPLDELCVLAPMDANSFTPITIKGSVNIIDVKLCAMNTDADLAILKSTIDIKAQVPAGMLLTDSPNTGASCMYIGYPYGDVGLHNPKYSASILSGKVIIDDINYYLIDSLAHEGNSGGPLIDYQTGRICGVINGHFNPTGGGAVIQLGNRTLGTDSTITKAVSIEYAIVLIAEVLS</sequence>
<dbReference type="PROSITE" id="PS51257">
    <property type="entry name" value="PROKAR_LIPOPROTEIN"/>
    <property type="match status" value="1"/>
</dbReference>
<dbReference type="AlphaFoldDB" id="A0A725WKG2"/>
<keyword evidence="2" id="KW-0645">Protease</keyword>
<evidence type="ECO:0000313" key="1">
    <source>
        <dbReference type="EMBL" id="HAE0300897.1"/>
    </source>
</evidence>
<dbReference type="InterPro" id="IPR043504">
    <property type="entry name" value="Peptidase_S1_PA_chymotrypsin"/>
</dbReference>
<comment type="caution">
    <text evidence="2">The sequence shown here is derived from an EMBL/GenBank/DDBJ whole genome shotgun (WGS) entry which is preliminary data.</text>
</comment>
<gene>
    <name evidence="1" type="ORF">G2681_23825</name>
    <name evidence="2" type="ORF">G2729_23795</name>
</gene>
<proteinExistence type="predicted"/>
<dbReference type="Gene3D" id="2.40.10.10">
    <property type="entry name" value="Trypsin-like serine proteases"/>
    <property type="match status" value="2"/>
</dbReference>
<dbReference type="EMBL" id="DAAQWD010000039">
    <property type="protein sequence ID" value="HAE1120280.1"/>
    <property type="molecule type" value="Genomic_DNA"/>
</dbReference>